<evidence type="ECO:0000256" key="1">
    <source>
        <dbReference type="SAM" id="MobiDB-lite"/>
    </source>
</evidence>
<sequence>MSYQQQPPPQGYPQPAYGGYQQPQGYPPQGFDPNYPQQGYQQPAYQQPMGYPNQGGPAPAPAPEQKEDKGCLSISLRCVVASYVPNAATAAPTAARCAAKLYDQ</sequence>
<protein>
    <recommendedName>
        <fullName evidence="4">Cysteine-rich transmembrane CYSTM domain-containing protein</fullName>
    </recommendedName>
</protein>
<feature type="region of interest" description="Disordered" evidence="1">
    <location>
        <begin position="1"/>
        <end position="68"/>
    </location>
</feature>
<dbReference type="EMBL" id="MDYP01000063">
    <property type="protein sequence ID" value="OQD99655.1"/>
    <property type="molecule type" value="Genomic_DNA"/>
</dbReference>
<feature type="compositionally biased region" description="Pro residues" evidence="1">
    <location>
        <begin position="1"/>
        <end position="12"/>
    </location>
</feature>
<evidence type="ECO:0000313" key="2">
    <source>
        <dbReference type="EMBL" id="OQD99655.1"/>
    </source>
</evidence>
<dbReference type="Proteomes" id="UP000191518">
    <property type="component" value="Unassembled WGS sequence"/>
</dbReference>
<gene>
    <name evidence="2" type="ORF">PENVUL_c063G01085</name>
</gene>
<evidence type="ECO:0000313" key="3">
    <source>
        <dbReference type="Proteomes" id="UP000191518"/>
    </source>
</evidence>
<dbReference type="AlphaFoldDB" id="A0A1V6RDN1"/>
<feature type="compositionally biased region" description="Low complexity" evidence="1">
    <location>
        <begin position="13"/>
        <end position="52"/>
    </location>
</feature>
<accession>A0A1V6RDN1</accession>
<evidence type="ECO:0008006" key="4">
    <source>
        <dbReference type="Google" id="ProtNLM"/>
    </source>
</evidence>
<proteinExistence type="predicted"/>
<comment type="caution">
    <text evidence="2">The sequence shown here is derived from an EMBL/GenBank/DDBJ whole genome shotgun (WGS) entry which is preliminary data.</text>
</comment>
<keyword evidence="3" id="KW-1185">Reference proteome</keyword>
<name>A0A1V6RDN1_9EURO</name>
<organism evidence="2 3">
    <name type="scientific">Penicillium vulpinum</name>
    <dbReference type="NCBI Taxonomy" id="29845"/>
    <lineage>
        <taxon>Eukaryota</taxon>
        <taxon>Fungi</taxon>
        <taxon>Dikarya</taxon>
        <taxon>Ascomycota</taxon>
        <taxon>Pezizomycotina</taxon>
        <taxon>Eurotiomycetes</taxon>
        <taxon>Eurotiomycetidae</taxon>
        <taxon>Eurotiales</taxon>
        <taxon>Aspergillaceae</taxon>
        <taxon>Penicillium</taxon>
    </lineage>
</organism>
<reference evidence="3" key="1">
    <citation type="journal article" date="2017" name="Nat. Microbiol.">
        <title>Global analysis of biosynthetic gene clusters reveals vast potential of secondary metabolite production in Penicillium species.</title>
        <authorList>
            <person name="Nielsen J.C."/>
            <person name="Grijseels S."/>
            <person name="Prigent S."/>
            <person name="Ji B."/>
            <person name="Dainat J."/>
            <person name="Nielsen K.F."/>
            <person name="Frisvad J.C."/>
            <person name="Workman M."/>
            <person name="Nielsen J."/>
        </authorList>
    </citation>
    <scope>NUCLEOTIDE SEQUENCE [LARGE SCALE GENOMIC DNA]</scope>
    <source>
        <strain evidence="3">IBT 29486</strain>
    </source>
</reference>